<dbReference type="AlphaFoldDB" id="A0A109UZ89"/>
<dbReference type="PROSITE" id="PS51186">
    <property type="entry name" value="GNAT"/>
    <property type="match status" value="1"/>
</dbReference>
<dbReference type="PANTHER" id="PTHR45910:SF1">
    <property type="entry name" value="N-ALPHA-ACETYLTRANSFERASE 20"/>
    <property type="match status" value="1"/>
</dbReference>
<dbReference type="Pfam" id="PF00583">
    <property type="entry name" value="Acetyltransf_1"/>
    <property type="match status" value="1"/>
</dbReference>
<dbReference type="Proteomes" id="UP000243052">
    <property type="component" value="Chromosome iv"/>
</dbReference>
<dbReference type="PANTHER" id="PTHR45910">
    <property type="entry name" value="N-ALPHA-ACETYLTRANSFERASE 20"/>
    <property type="match status" value="1"/>
</dbReference>
<keyword evidence="2" id="KW-0012">Acyltransferase</keyword>
<accession>A0A109UZ89</accession>
<dbReference type="InterPro" id="IPR051646">
    <property type="entry name" value="NatB_acetyltransferase_subunit"/>
</dbReference>
<evidence type="ECO:0000313" key="4">
    <source>
        <dbReference type="EMBL" id="AMD20713.1"/>
    </source>
</evidence>
<evidence type="ECO:0000256" key="1">
    <source>
        <dbReference type="ARBA" id="ARBA00022679"/>
    </source>
</evidence>
<gene>
    <name evidence="4" type="ORF">AW171_hschr42620</name>
</gene>
<dbReference type="GeneID" id="28723973"/>
<keyword evidence="5" id="KW-1185">Reference proteome</keyword>
<evidence type="ECO:0000259" key="3">
    <source>
        <dbReference type="PROSITE" id="PS51186"/>
    </source>
</evidence>
<dbReference type="FunFam" id="3.40.630.30:FF:000065">
    <property type="entry name" value="N-terminal acetyltransferase complex ARD1 subunit homolog"/>
    <property type="match status" value="1"/>
</dbReference>
<dbReference type="InterPro" id="IPR016181">
    <property type="entry name" value="Acyl_CoA_acyltransferase"/>
</dbReference>
<evidence type="ECO:0000256" key="2">
    <source>
        <dbReference type="ARBA" id="ARBA00023315"/>
    </source>
</evidence>
<dbReference type="GO" id="GO:0004596">
    <property type="term" value="F:protein-N-terminal amino-acid acetyltransferase activity"/>
    <property type="evidence" value="ECO:0007669"/>
    <property type="project" value="TreeGrafter"/>
</dbReference>
<name>A0A109UZ89_9SACH</name>
<dbReference type="SUPFAM" id="SSF55729">
    <property type="entry name" value="Acyl-CoA N-acyltransferases (Nat)"/>
    <property type="match status" value="1"/>
</dbReference>
<proteinExistence type="predicted"/>
<dbReference type="STRING" id="45286.A0A109UZ89"/>
<sequence length="194" mass="22646">MTTIQPFEATDLLNLNAINLDIFTENFPLESYLEYLILWPTLFFKSVELTSHDKNERISGYMMGKTEGRGQDWHSHITAVTISPKFRRISLASMLCNALETITDDKQHQVNFIDLFVKCNNALAIKLYEKLGYGIYRRVVGYYNSPEDGYPRSLKKINDDKDAFDMRKGMVRDHGRSTRPEGWKQYCFPHDIKF</sequence>
<dbReference type="GO" id="GO:0031416">
    <property type="term" value="C:NatB complex"/>
    <property type="evidence" value="ECO:0007669"/>
    <property type="project" value="TreeGrafter"/>
</dbReference>
<evidence type="ECO:0000313" key="5">
    <source>
        <dbReference type="Proteomes" id="UP000243052"/>
    </source>
</evidence>
<dbReference type="OrthoDB" id="10264728at2759"/>
<dbReference type="Gene3D" id="3.40.630.30">
    <property type="match status" value="1"/>
</dbReference>
<organism evidence="4 5">
    <name type="scientific">Eremothecium sinecaudum</name>
    <dbReference type="NCBI Taxonomy" id="45286"/>
    <lineage>
        <taxon>Eukaryota</taxon>
        <taxon>Fungi</taxon>
        <taxon>Dikarya</taxon>
        <taxon>Ascomycota</taxon>
        <taxon>Saccharomycotina</taxon>
        <taxon>Saccharomycetes</taxon>
        <taxon>Saccharomycetales</taxon>
        <taxon>Saccharomycetaceae</taxon>
        <taxon>Eremothecium</taxon>
    </lineage>
</organism>
<keyword evidence="1" id="KW-0808">Transferase</keyword>
<dbReference type="InterPro" id="IPR000182">
    <property type="entry name" value="GNAT_dom"/>
</dbReference>
<feature type="domain" description="N-acetyltransferase" evidence="3">
    <location>
        <begin position="2"/>
        <end position="157"/>
    </location>
</feature>
<dbReference type="EMBL" id="CP014244">
    <property type="protein sequence ID" value="AMD20713.1"/>
    <property type="molecule type" value="Genomic_DNA"/>
</dbReference>
<dbReference type="RefSeq" id="XP_017987709.1">
    <property type="nucleotide sequence ID" value="XM_018131713.1"/>
</dbReference>
<reference evidence="4 5" key="1">
    <citation type="submission" date="2016-01" db="EMBL/GenBank/DDBJ databases">
        <title>Genome sequence of the yeast Holleya sinecauda.</title>
        <authorList>
            <person name="Dietrich F.S."/>
        </authorList>
    </citation>
    <scope>NUCLEOTIDE SEQUENCE [LARGE SCALE GENOMIC DNA]</scope>
    <source>
        <strain evidence="4 5">ATCC 58844</strain>
    </source>
</reference>
<protein>
    <submittedName>
        <fullName evidence="4">HDL031Wp</fullName>
    </submittedName>
</protein>